<name>A0A482MLR5_9CAUD</name>
<sequence>MIEIHNCFFIVDDVLTGSTREGFVVMHGDARTVVGVTHGEFMTLDAARRYIDGRTDEGHYRVWLARRHGKQRVARVRPDVLLKNADGSLTLYALTCGYVEQVERAGVRVRLEHRAGALILSAVNADEGEPLLSESFALNELKKARAKYRETVYMLAGRAPRKAKGGVMQRDLNTMSQAEVVAAFGFDIVCMPSGLWLASHPCFPMPANEWETEAGAIRQAFVTVQHRMIR</sequence>
<evidence type="ECO:0000313" key="2">
    <source>
        <dbReference type="Proteomes" id="UP000301424"/>
    </source>
</evidence>
<dbReference type="Proteomes" id="UP000301424">
    <property type="component" value="Segment"/>
</dbReference>
<keyword evidence="2" id="KW-1185">Reference proteome</keyword>
<protein>
    <submittedName>
        <fullName evidence="1">Glycosyltransferase</fullName>
    </submittedName>
</protein>
<gene>
    <name evidence="1" type="ORF">BcepSauron_056</name>
</gene>
<evidence type="ECO:0000313" key="1">
    <source>
        <dbReference type="EMBL" id="QBQ74436.1"/>
    </source>
</evidence>
<reference evidence="1 2" key="1">
    <citation type="submission" date="2019-02" db="EMBL/GenBank/DDBJ databases">
        <title>Complete genome sequence of Burkholderia cenocepacia phage BcepSauron.</title>
        <authorList>
            <person name="Park K."/>
            <person name="Gonzalez C."/>
            <person name="Liu M."/>
            <person name="Gill J."/>
        </authorList>
    </citation>
    <scope>NUCLEOTIDE SEQUENCE [LARGE SCALE GENOMIC DNA]</scope>
</reference>
<organism evidence="1 2">
    <name type="scientific">Burkholderia phage BcepSauron</name>
    <dbReference type="NCBI Taxonomy" id="2530033"/>
    <lineage>
        <taxon>Viruses</taxon>
        <taxon>Duplodnaviria</taxon>
        <taxon>Heunggongvirae</taxon>
        <taxon>Uroviricota</taxon>
        <taxon>Caudoviricetes</taxon>
        <taxon>Sarumanvirus</taxon>
        <taxon>Sarumanvirus bcepsauron</taxon>
    </lineage>
</organism>
<accession>A0A482MLR5</accession>
<proteinExistence type="predicted"/>
<dbReference type="EMBL" id="MK552141">
    <property type="protein sequence ID" value="QBQ74436.1"/>
    <property type="molecule type" value="Genomic_DNA"/>
</dbReference>
<dbReference type="GO" id="GO:0016740">
    <property type="term" value="F:transferase activity"/>
    <property type="evidence" value="ECO:0007669"/>
    <property type="project" value="UniProtKB-KW"/>
</dbReference>
<keyword evidence="1" id="KW-0808">Transferase</keyword>